<reference evidence="5 6" key="1">
    <citation type="submission" date="2018-04" db="EMBL/GenBank/DDBJ databases">
        <title>Genome sequencing of Flavobacterium sp. HYN0048.</title>
        <authorList>
            <person name="Yi H."/>
            <person name="Baek C."/>
        </authorList>
    </citation>
    <scope>NUCLEOTIDE SEQUENCE [LARGE SCALE GENOMIC DNA]</scope>
    <source>
        <strain evidence="5 6">HYN0048</strain>
    </source>
</reference>
<dbReference type="OrthoDB" id="1377196at2"/>
<dbReference type="PROSITE" id="PS51123">
    <property type="entry name" value="OMPA_2"/>
    <property type="match status" value="1"/>
</dbReference>
<keyword evidence="2 3" id="KW-0472">Membrane</keyword>
<evidence type="ECO:0000259" key="4">
    <source>
        <dbReference type="PROSITE" id="PS51123"/>
    </source>
</evidence>
<dbReference type="InterPro" id="IPR036737">
    <property type="entry name" value="OmpA-like_sf"/>
</dbReference>
<name>A0A2S0RJ87_9FLAO</name>
<dbReference type="Pfam" id="PF00691">
    <property type="entry name" value="OmpA"/>
    <property type="match status" value="1"/>
</dbReference>
<dbReference type="GO" id="GO:0016020">
    <property type="term" value="C:membrane"/>
    <property type="evidence" value="ECO:0007669"/>
    <property type="project" value="UniProtKB-SubCell"/>
</dbReference>
<gene>
    <name evidence="5" type="ORF">HYN48_14845</name>
</gene>
<dbReference type="InterPro" id="IPR006665">
    <property type="entry name" value="OmpA-like"/>
</dbReference>
<evidence type="ECO:0000256" key="3">
    <source>
        <dbReference type="PROSITE-ProRule" id="PRU00473"/>
    </source>
</evidence>
<feature type="domain" description="OmpA-like" evidence="4">
    <location>
        <begin position="19"/>
        <end position="132"/>
    </location>
</feature>
<protein>
    <recommendedName>
        <fullName evidence="4">OmpA-like domain-containing protein</fullName>
    </recommendedName>
</protein>
<sequence length="397" mass="46045">MKFCFKYLVFTGIMFTGFFSLSQEKKQIAIYFEFDKYEITPKSKITLDSIISLANNSRGYSIVINAYTDSKGTEQYNNTLAYNRKKIVFDYFLLNQLNARRISYSNFTENLADVPDDLRRKAIIDFEYIRPKTFYGKNGTEVIAGENDDLTISEYFSAKDMIRDSKFAIDENDQIIRSDGMFTICYGKATLDETGNFYLIKMPSRAGQVNPSMNVYLEITNENGQRRWRRTELKPEADQTNKFYIFKIPIESKGCVTFNVDCALPDDDKITFISTKESYDNVEVKDAENKLLFSAYSNRTGNQYVFLSGGIQTKNMVFYGYVDKKRTVMRLRDLNYDSEPAKDGVPAKEYYTPILAAGKHESDGREEKRGFWPWLRKVFTGKKTYITKDNDKQLTIN</sequence>
<dbReference type="Proteomes" id="UP000244193">
    <property type="component" value="Chromosome"/>
</dbReference>
<comment type="subcellular location">
    <subcellularLocation>
        <location evidence="1">Membrane</location>
    </subcellularLocation>
</comment>
<proteinExistence type="predicted"/>
<accession>A0A2S0RJ87</accession>
<dbReference type="SUPFAM" id="SSF103088">
    <property type="entry name" value="OmpA-like"/>
    <property type="match status" value="1"/>
</dbReference>
<dbReference type="RefSeq" id="WP_108373119.1">
    <property type="nucleotide sequence ID" value="NZ_CP028811.1"/>
</dbReference>
<evidence type="ECO:0000313" key="5">
    <source>
        <dbReference type="EMBL" id="AWA31268.1"/>
    </source>
</evidence>
<dbReference type="PRINTS" id="PR01021">
    <property type="entry name" value="OMPADOMAIN"/>
</dbReference>
<dbReference type="CDD" id="cd07185">
    <property type="entry name" value="OmpA_C-like"/>
    <property type="match status" value="1"/>
</dbReference>
<dbReference type="InterPro" id="IPR006664">
    <property type="entry name" value="OMP_bac"/>
</dbReference>
<evidence type="ECO:0000313" key="6">
    <source>
        <dbReference type="Proteomes" id="UP000244193"/>
    </source>
</evidence>
<keyword evidence="6" id="KW-1185">Reference proteome</keyword>
<dbReference type="EMBL" id="CP028811">
    <property type="protein sequence ID" value="AWA31268.1"/>
    <property type="molecule type" value="Genomic_DNA"/>
</dbReference>
<dbReference type="AlphaFoldDB" id="A0A2S0RJ87"/>
<evidence type="ECO:0000256" key="1">
    <source>
        <dbReference type="ARBA" id="ARBA00004370"/>
    </source>
</evidence>
<evidence type="ECO:0000256" key="2">
    <source>
        <dbReference type="ARBA" id="ARBA00023136"/>
    </source>
</evidence>
<organism evidence="5 6">
    <name type="scientific">Flavobacterium magnum</name>
    <dbReference type="NCBI Taxonomy" id="2162713"/>
    <lineage>
        <taxon>Bacteria</taxon>
        <taxon>Pseudomonadati</taxon>
        <taxon>Bacteroidota</taxon>
        <taxon>Flavobacteriia</taxon>
        <taxon>Flavobacteriales</taxon>
        <taxon>Flavobacteriaceae</taxon>
        <taxon>Flavobacterium</taxon>
    </lineage>
</organism>
<dbReference type="KEGG" id="fmg:HYN48_14845"/>
<dbReference type="Gene3D" id="3.30.1330.60">
    <property type="entry name" value="OmpA-like domain"/>
    <property type="match status" value="1"/>
</dbReference>